<accession>K9UK22</accession>
<dbReference type="Proteomes" id="UP000010366">
    <property type="component" value="Chromosome"/>
</dbReference>
<organism evidence="1 2">
    <name type="scientific">Chamaesiphon minutus (strain ATCC 27169 / PCC 6605)</name>
    <dbReference type="NCBI Taxonomy" id="1173020"/>
    <lineage>
        <taxon>Bacteria</taxon>
        <taxon>Bacillati</taxon>
        <taxon>Cyanobacteriota</taxon>
        <taxon>Cyanophyceae</taxon>
        <taxon>Gomontiellales</taxon>
        <taxon>Chamaesiphonaceae</taxon>
        <taxon>Chamaesiphon</taxon>
    </lineage>
</organism>
<gene>
    <name evidence="1" type="ORF">Cha6605_4228</name>
</gene>
<name>K9UK22_CHAP6</name>
<dbReference type="AlphaFoldDB" id="K9UK22"/>
<protein>
    <submittedName>
        <fullName evidence="1">Uncharacterized protein</fullName>
    </submittedName>
</protein>
<proteinExistence type="predicted"/>
<evidence type="ECO:0000313" key="1">
    <source>
        <dbReference type="EMBL" id="AFY95170.1"/>
    </source>
</evidence>
<dbReference type="KEGG" id="cmp:Cha6605_4228"/>
<keyword evidence="2" id="KW-1185">Reference proteome</keyword>
<sequence>MFTIAPPKATSMPQPDSTRLYDPALLRAAKDIYSFYCQINPDRERRRQPIGVAIDKLSHRGKLIFSSYPILLPEENFISVEQLENDPH</sequence>
<reference evidence="1 2" key="1">
    <citation type="submission" date="2012-05" db="EMBL/GenBank/DDBJ databases">
        <title>Finished chromosome of genome of Chamaesiphon sp. PCC 6605.</title>
        <authorList>
            <consortium name="US DOE Joint Genome Institute"/>
            <person name="Gugger M."/>
            <person name="Coursin T."/>
            <person name="Rippka R."/>
            <person name="Tandeau De Marsac N."/>
            <person name="Huntemann M."/>
            <person name="Wei C.-L."/>
            <person name="Han J."/>
            <person name="Detter J.C."/>
            <person name="Han C."/>
            <person name="Tapia R."/>
            <person name="Chen A."/>
            <person name="Kyrpides N."/>
            <person name="Mavromatis K."/>
            <person name="Markowitz V."/>
            <person name="Szeto E."/>
            <person name="Ivanova N."/>
            <person name="Pagani I."/>
            <person name="Pati A."/>
            <person name="Goodwin L."/>
            <person name="Nordberg H.P."/>
            <person name="Cantor M.N."/>
            <person name="Hua S.X."/>
            <person name="Woyke T."/>
            <person name="Kerfeld C.A."/>
        </authorList>
    </citation>
    <scope>NUCLEOTIDE SEQUENCE [LARGE SCALE GENOMIC DNA]</scope>
    <source>
        <strain evidence="2">ATCC 27169 / PCC 6605</strain>
    </source>
</reference>
<dbReference type="HOGENOM" id="CLU_174642_0_0_3"/>
<dbReference type="EMBL" id="CP003600">
    <property type="protein sequence ID" value="AFY95170.1"/>
    <property type="molecule type" value="Genomic_DNA"/>
</dbReference>
<dbReference type="eggNOG" id="ENOG5032YHW">
    <property type="taxonomic scope" value="Bacteria"/>
</dbReference>
<dbReference type="STRING" id="1173020.Cha6605_4228"/>
<evidence type="ECO:0000313" key="2">
    <source>
        <dbReference type="Proteomes" id="UP000010366"/>
    </source>
</evidence>
<dbReference type="RefSeq" id="WP_015161279.1">
    <property type="nucleotide sequence ID" value="NC_019697.1"/>
</dbReference>